<dbReference type="EMBL" id="LAQS01000001">
    <property type="protein sequence ID" value="KKZ75695.1"/>
    <property type="molecule type" value="Genomic_DNA"/>
</dbReference>
<dbReference type="GO" id="GO:0003700">
    <property type="term" value="F:DNA-binding transcription factor activity"/>
    <property type="evidence" value="ECO:0007669"/>
    <property type="project" value="InterPro"/>
</dbReference>
<keyword evidence="1" id="KW-0805">Transcription regulation</keyword>
<accession>A0A2P2GXL3</accession>
<keyword evidence="2" id="KW-0238">DNA-binding</keyword>
<dbReference type="Gene3D" id="1.10.10.10">
    <property type="entry name" value="Winged helix-like DNA-binding domain superfamily/Winged helix DNA-binding domain"/>
    <property type="match status" value="1"/>
</dbReference>
<sequence length="331" mass="35658">MLRIHFTGEDLARMRIAAEPDPMWEMQLSLHRLQRRDAGVVFGPWLRESLARVPPATRLLTTLVPATGYAPDFLTPAVGGGLAAQVEALRSTPRQRLLRDLRQFARQDVARRLPAWVRELAEGEPAGLGPVADAAQAYIDAVLGPFWERMRAQVGRDRARRSAVLAEGGWDAVLSTLHPSVRWEYPVLRVEGAADGDLHLGGRGLRLQPAFFRRCGPLAPGDPALPPVLVHPIEHDVRWATPDAGPADGQALAALIGPTRASLLSALADGVANTGELARLAGTTAPNASRHITALREAALVSSQRHRNATLHTVTELGLALLEGGNPRDPA</sequence>
<dbReference type="Proteomes" id="UP000265325">
    <property type="component" value="Unassembled WGS sequence"/>
</dbReference>
<comment type="caution">
    <text evidence="5">The sequence shown here is derived from an EMBL/GenBank/DDBJ whole genome shotgun (WGS) entry which is preliminary data.</text>
</comment>
<dbReference type="AlphaFoldDB" id="A0A2P2GXL3"/>
<dbReference type="OrthoDB" id="3808065at2"/>
<evidence type="ECO:0000256" key="2">
    <source>
        <dbReference type="ARBA" id="ARBA00023125"/>
    </source>
</evidence>
<dbReference type="SUPFAM" id="SSF46785">
    <property type="entry name" value="Winged helix' DNA-binding domain"/>
    <property type="match status" value="1"/>
</dbReference>
<name>A0A2P2GXL3_STREW</name>
<dbReference type="InterPro" id="IPR011991">
    <property type="entry name" value="ArsR-like_HTH"/>
</dbReference>
<dbReference type="CDD" id="cd00090">
    <property type="entry name" value="HTH_ARSR"/>
    <property type="match status" value="1"/>
</dbReference>
<dbReference type="GO" id="GO:0003677">
    <property type="term" value="F:DNA binding"/>
    <property type="evidence" value="ECO:0007669"/>
    <property type="project" value="UniProtKB-KW"/>
</dbReference>
<dbReference type="InterPro" id="IPR001845">
    <property type="entry name" value="HTH_ArsR_DNA-bd_dom"/>
</dbReference>
<organism evidence="5 6">
    <name type="scientific">Streptomyces showdoensis</name>
    <dbReference type="NCBI Taxonomy" id="68268"/>
    <lineage>
        <taxon>Bacteria</taxon>
        <taxon>Bacillati</taxon>
        <taxon>Actinomycetota</taxon>
        <taxon>Actinomycetes</taxon>
        <taxon>Kitasatosporales</taxon>
        <taxon>Streptomycetaceae</taxon>
        <taxon>Streptomyces</taxon>
    </lineage>
</organism>
<dbReference type="InterPro" id="IPR036390">
    <property type="entry name" value="WH_DNA-bd_sf"/>
</dbReference>
<dbReference type="Pfam" id="PF12840">
    <property type="entry name" value="HTH_20"/>
    <property type="match status" value="1"/>
</dbReference>
<evidence type="ECO:0000256" key="3">
    <source>
        <dbReference type="ARBA" id="ARBA00023163"/>
    </source>
</evidence>
<evidence type="ECO:0000313" key="6">
    <source>
        <dbReference type="Proteomes" id="UP000265325"/>
    </source>
</evidence>
<dbReference type="InterPro" id="IPR051011">
    <property type="entry name" value="Metal_resp_trans_reg"/>
</dbReference>
<dbReference type="InterPro" id="IPR036388">
    <property type="entry name" value="WH-like_DNA-bd_sf"/>
</dbReference>
<evidence type="ECO:0000256" key="1">
    <source>
        <dbReference type="ARBA" id="ARBA00023015"/>
    </source>
</evidence>
<protein>
    <recommendedName>
        <fullName evidence="4">HTH arsR-type domain-containing protein</fullName>
    </recommendedName>
</protein>
<keyword evidence="6" id="KW-1185">Reference proteome</keyword>
<reference evidence="5 6" key="1">
    <citation type="submission" date="2015-05" db="EMBL/GenBank/DDBJ databases">
        <title>Draft Genome assembly of Streptomyces showdoensis.</title>
        <authorList>
            <person name="Thapa K.K."/>
            <person name="Metsa-Ketela M."/>
        </authorList>
    </citation>
    <scope>NUCLEOTIDE SEQUENCE [LARGE SCALE GENOMIC DNA]</scope>
    <source>
        <strain evidence="5 6">ATCC 15227</strain>
    </source>
</reference>
<gene>
    <name evidence="5" type="ORF">VO63_00265</name>
</gene>
<dbReference type="RefSeq" id="WP_046905396.1">
    <property type="nucleotide sequence ID" value="NZ_BAAAXG010000028.1"/>
</dbReference>
<evidence type="ECO:0000313" key="5">
    <source>
        <dbReference type="EMBL" id="KKZ75695.1"/>
    </source>
</evidence>
<feature type="domain" description="HTH arsR-type" evidence="4">
    <location>
        <begin position="250"/>
        <end position="323"/>
    </location>
</feature>
<evidence type="ECO:0000259" key="4">
    <source>
        <dbReference type="SMART" id="SM00418"/>
    </source>
</evidence>
<dbReference type="PANTHER" id="PTHR43132">
    <property type="entry name" value="ARSENICAL RESISTANCE OPERON REPRESSOR ARSR-RELATED"/>
    <property type="match status" value="1"/>
</dbReference>
<proteinExistence type="predicted"/>
<dbReference type="PANTHER" id="PTHR43132:SF8">
    <property type="entry name" value="HTH-TYPE TRANSCRIPTIONAL REGULATOR KMTR"/>
    <property type="match status" value="1"/>
</dbReference>
<dbReference type="SMART" id="SM00418">
    <property type="entry name" value="HTH_ARSR"/>
    <property type="match status" value="1"/>
</dbReference>
<keyword evidence="3" id="KW-0804">Transcription</keyword>